<dbReference type="Proteomes" id="UP001642360">
    <property type="component" value="Unassembled WGS sequence"/>
</dbReference>
<feature type="region of interest" description="Disordered" evidence="1">
    <location>
        <begin position="1"/>
        <end position="45"/>
    </location>
</feature>
<feature type="compositionally biased region" description="Basic and acidic residues" evidence="1">
    <location>
        <begin position="1"/>
        <end position="19"/>
    </location>
</feature>
<protein>
    <submittedName>
        <fullName evidence="2">Uncharacterized protein</fullName>
    </submittedName>
</protein>
<name>A0ABC8TQ58_9AQUA</name>
<keyword evidence="3" id="KW-1185">Reference proteome</keyword>
<accession>A0ABC8TQ58</accession>
<comment type="caution">
    <text evidence="2">The sequence shown here is derived from an EMBL/GenBank/DDBJ whole genome shotgun (WGS) entry which is preliminary data.</text>
</comment>
<dbReference type="EMBL" id="CAUOFW020005701">
    <property type="protein sequence ID" value="CAK9171273.1"/>
    <property type="molecule type" value="Genomic_DNA"/>
</dbReference>
<organism evidence="2 3">
    <name type="scientific">Ilex paraguariensis</name>
    <name type="common">yerba mate</name>
    <dbReference type="NCBI Taxonomy" id="185542"/>
    <lineage>
        <taxon>Eukaryota</taxon>
        <taxon>Viridiplantae</taxon>
        <taxon>Streptophyta</taxon>
        <taxon>Embryophyta</taxon>
        <taxon>Tracheophyta</taxon>
        <taxon>Spermatophyta</taxon>
        <taxon>Magnoliopsida</taxon>
        <taxon>eudicotyledons</taxon>
        <taxon>Gunneridae</taxon>
        <taxon>Pentapetalae</taxon>
        <taxon>asterids</taxon>
        <taxon>campanulids</taxon>
        <taxon>Aquifoliales</taxon>
        <taxon>Aquifoliaceae</taxon>
        <taxon>Ilex</taxon>
    </lineage>
</organism>
<gene>
    <name evidence="2" type="ORF">ILEXP_LOCUS40828</name>
</gene>
<dbReference type="AlphaFoldDB" id="A0ABC8TQ58"/>
<evidence type="ECO:0000256" key="1">
    <source>
        <dbReference type="SAM" id="MobiDB-lite"/>
    </source>
</evidence>
<evidence type="ECO:0000313" key="3">
    <source>
        <dbReference type="Proteomes" id="UP001642360"/>
    </source>
</evidence>
<sequence>MEEHEKQRRPVGRVGKEHQTTVAKSNHPETKVFAQRDLPTPPGRGFGEATRRLCVAMEPLLVRRFGNVTRLREKRQEIGEVTERDRLILGIFE</sequence>
<reference evidence="2 3" key="1">
    <citation type="submission" date="2024-02" db="EMBL/GenBank/DDBJ databases">
        <authorList>
            <person name="Vignale AGUSTIN F."/>
            <person name="Sosa J E."/>
            <person name="Modenutti C."/>
        </authorList>
    </citation>
    <scope>NUCLEOTIDE SEQUENCE [LARGE SCALE GENOMIC DNA]</scope>
</reference>
<evidence type="ECO:0000313" key="2">
    <source>
        <dbReference type="EMBL" id="CAK9171273.1"/>
    </source>
</evidence>
<proteinExistence type="predicted"/>